<evidence type="ECO:0000313" key="2">
    <source>
        <dbReference type="EnsemblMetazoa" id="ACOM037681-PA.1"/>
    </source>
</evidence>
<dbReference type="Proteomes" id="UP000075882">
    <property type="component" value="Unassembled WGS sequence"/>
</dbReference>
<keyword evidence="1" id="KW-0812">Transmembrane</keyword>
<feature type="transmembrane region" description="Helical" evidence="1">
    <location>
        <begin position="83"/>
        <end position="100"/>
    </location>
</feature>
<keyword evidence="1" id="KW-0472">Membrane</keyword>
<keyword evidence="1" id="KW-1133">Transmembrane helix</keyword>
<accession>A0A8W7PU91</accession>
<feature type="transmembrane region" description="Helical" evidence="1">
    <location>
        <begin position="55"/>
        <end position="76"/>
    </location>
</feature>
<protein>
    <submittedName>
        <fullName evidence="2">Uncharacterized protein</fullName>
    </submittedName>
</protein>
<sequence length="144" mass="14894">MLYSNNFGAKTDEELIKIEAGFGTVAWVGGPAPIGWCGRPRCGPGWLPRPGGHPLSAILLLLLLLLTSCAGVGSAAPSYCERSAASVAAGNVIPAPAALFQTLTRRWHTHFGPPTGGSQFTGWLGFLGTLVVVVVEEVVVVKGG</sequence>
<feature type="transmembrane region" description="Helical" evidence="1">
    <location>
        <begin position="120"/>
        <end position="141"/>
    </location>
</feature>
<proteinExistence type="predicted"/>
<evidence type="ECO:0000256" key="1">
    <source>
        <dbReference type="SAM" id="Phobius"/>
    </source>
</evidence>
<organism evidence="2">
    <name type="scientific">Anopheles coluzzii</name>
    <name type="common">African malaria mosquito</name>
    <dbReference type="NCBI Taxonomy" id="1518534"/>
    <lineage>
        <taxon>Eukaryota</taxon>
        <taxon>Metazoa</taxon>
        <taxon>Ecdysozoa</taxon>
        <taxon>Arthropoda</taxon>
        <taxon>Hexapoda</taxon>
        <taxon>Insecta</taxon>
        <taxon>Pterygota</taxon>
        <taxon>Neoptera</taxon>
        <taxon>Endopterygota</taxon>
        <taxon>Diptera</taxon>
        <taxon>Nematocera</taxon>
        <taxon>Culicoidea</taxon>
        <taxon>Culicidae</taxon>
        <taxon>Anophelinae</taxon>
        <taxon>Anopheles</taxon>
    </lineage>
</organism>
<dbReference type="EnsemblMetazoa" id="ACOM037681-RA">
    <property type="protein sequence ID" value="ACOM037681-PA.1"/>
    <property type="gene ID" value="ACOM037681"/>
</dbReference>
<dbReference type="AlphaFoldDB" id="A0A8W7PU91"/>
<reference evidence="2" key="1">
    <citation type="submission" date="2022-08" db="UniProtKB">
        <authorList>
            <consortium name="EnsemblMetazoa"/>
        </authorList>
    </citation>
    <scope>IDENTIFICATION</scope>
</reference>
<name>A0A8W7PU91_ANOCL</name>